<gene>
    <name evidence="1" type="ORF">CLSA_c04330</name>
</gene>
<sequence>MVLKVDKRKYESKTLIAEYKYLSELEEFRFSEKAYRLKDGSIIIEFDGASLSLYGLKLSFKESIGRKGLYSIDDKDYKFWKLLRSDIDNSYFVDWEQERNDQYEETWQEQYNNMISMQHQNILEKISGDELPF</sequence>
<evidence type="ECO:0000313" key="1">
    <source>
        <dbReference type="EMBL" id="AGX41464.1"/>
    </source>
</evidence>
<dbReference type="HOGENOM" id="CLU_1999973_0_0_9"/>
<name>U5ML12_CLOSA</name>
<protein>
    <submittedName>
        <fullName evidence="1">Uncharacterized protein</fullName>
    </submittedName>
</protein>
<dbReference type="eggNOG" id="ENOG5030GH7">
    <property type="taxonomic scope" value="Bacteria"/>
</dbReference>
<dbReference type="EMBL" id="CP006721">
    <property type="protein sequence ID" value="AGX41464.1"/>
    <property type="molecule type" value="Genomic_DNA"/>
</dbReference>
<evidence type="ECO:0000313" key="2">
    <source>
        <dbReference type="Proteomes" id="UP000017118"/>
    </source>
</evidence>
<dbReference type="AlphaFoldDB" id="U5ML12"/>
<dbReference type="Proteomes" id="UP000017118">
    <property type="component" value="Chromosome"/>
</dbReference>
<dbReference type="KEGG" id="csb:CLSA_c04330"/>
<accession>U5ML12</accession>
<proteinExistence type="predicted"/>
<dbReference type="PATRIC" id="fig|1345695.3.peg.384"/>
<organism evidence="1 2">
    <name type="scientific">Clostridium saccharobutylicum DSM 13864</name>
    <dbReference type="NCBI Taxonomy" id="1345695"/>
    <lineage>
        <taxon>Bacteria</taxon>
        <taxon>Bacillati</taxon>
        <taxon>Bacillota</taxon>
        <taxon>Clostridia</taxon>
        <taxon>Eubacteriales</taxon>
        <taxon>Clostridiaceae</taxon>
        <taxon>Clostridium</taxon>
    </lineage>
</organism>
<reference evidence="1 2" key="1">
    <citation type="journal article" date="2013" name="Genome Announc.">
        <title>Complete Genome Sequence of the Solvent Producer Clostridium saccharobutylicum NCP262 (DSM 13864).</title>
        <authorList>
            <person name="Poehlein A."/>
            <person name="Hartwich K."/>
            <person name="Krabben P."/>
            <person name="Ehrenreich A."/>
            <person name="Liebl W."/>
            <person name="Durre P."/>
            <person name="Gottschalk G."/>
            <person name="Daniel R."/>
        </authorList>
    </citation>
    <scope>NUCLEOTIDE SEQUENCE [LARGE SCALE GENOMIC DNA]</scope>
    <source>
        <strain evidence="1">DSM 13864</strain>
    </source>
</reference>
<keyword evidence="2" id="KW-1185">Reference proteome</keyword>